<sequence>TNVTSYYTLFVSLFLNSTIPESCRLYILVIHERILCTKLLKKR</sequence>
<dbReference type="EMBL" id="HACA01016111">
    <property type="protein sequence ID" value="CDW33472.1"/>
    <property type="molecule type" value="Transcribed_RNA"/>
</dbReference>
<protein>
    <submittedName>
        <fullName evidence="1">Uncharacterized protein</fullName>
    </submittedName>
</protein>
<evidence type="ECO:0000313" key="1">
    <source>
        <dbReference type="EMBL" id="CDW33472.1"/>
    </source>
</evidence>
<proteinExistence type="predicted"/>
<name>A0A0K2U6C3_LEPSM</name>
<feature type="non-terminal residue" evidence="1">
    <location>
        <position position="1"/>
    </location>
</feature>
<reference evidence="1" key="1">
    <citation type="submission" date="2014-05" db="EMBL/GenBank/DDBJ databases">
        <authorList>
            <person name="Chronopoulou M."/>
        </authorList>
    </citation>
    <scope>NUCLEOTIDE SEQUENCE</scope>
    <source>
        <tissue evidence="1">Whole organism</tissue>
    </source>
</reference>
<accession>A0A0K2U6C3</accession>
<dbReference type="AlphaFoldDB" id="A0A0K2U6C3"/>
<organism evidence="1">
    <name type="scientific">Lepeophtheirus salmonis</name>
    <name type="common">Salmon louse</name>
    <name type="synonym">Caligus salmonis</name>
    <dbReference type="NCBI Taxonomy" id="72036"/>
    <lineage>
        <taxon>Eukaryota</taxon>
        <taxon>Metazoa</taxon>
        <taxon>Ecdysozoa</taxon>
        <taxon>Arthropoda</taxon>
        <taxon>Crustacea</taxon>
        <taxon>Multicrustacea</taxon>
        <taxon>Hexanauplia</taxon>
        <taxon>Copepoda</taxon>
        <taxon>Siphonostomatoida</taxon>
        <taxon>Caligidae</taxon>
        <taxon>Lepeophtheirus</taxon>
    </lineage>
</organism>